<keyword evidence="3" id="KW-1185">Reference proteome</keyword>
<sequence length="115" mass="12475">MQAGSPVQPDDLFTTQPPNTGKFTRDNKKTSKLEPKKRTHQSALRSAARAREISTKLNKSVAPLSADAAGPRAPPVYLGREGGGRHWALAPPLSYSSPAAPFPPRHPAWPQFLLQ</sequence>
<evidence type="ECO:0000313" key="2">
    <source>
        <dbReference type="EMBL" id="KAL1129610.1"/>
    </source>
</evidence>
<organism evidence="2 3">
    <name type="scientific">Ranatra chinensis</name>
    <dbReference type="NCBI Taxonomy" id="642074"/>
    <lineage>
        <taxon>Eukaryota</taxon>
        <taxon>Metazoa</taxon>
        <taxon>Ecdysozoa</taxon>
        <taxon>Arthropoda</taxon>
        <taxon>Hexapoda</taxon>
        <taxon>Insecta</taxon>
        <taxon>Pterygota</taxon>
        <taxon>Neoptera</taxon>
        <taxon>Paraneoptera</taxon>
        <taxon>Hemiptera</taxon>
        <taxon>Heteroptera</taxon>
        <taxon>Panheteroptera</taxon>
        <taxon>Nepomorpha</taxon>
        <taxon>Nepidae</taxon>
        <taxon>Ranatrinae</taxon>
        <taxon>Ranatra</taxon>
    </lineage>
</organism>
<dbReference type="AlphaFoldDB" id="A0ABD0YE94"/>
<dbReference type="EMBL" id="JBFDAA010000008">
    <property type="protein sequence ID" value="KAL1129610.1"/>
    <property type="molecule type" value="Genomic_DNA"/>
</dbReference>
<comment type="caution">
    <text evidence="2">The sequence shown here is derived from an EMBL/GenBank/DDBJ whole genome shotgun (WGS) entry which is preliminary data.</text>
</comment>
<name>A0ABD0YE94_9HEMI</name>
<evidence type="ECO:0000313" key="3">
    <source>
        <dbReference type="Proteomes" id="UP001558652"/>
    </source>
</evidence>
<feature type="compositionally biased region" description="Polar residues" evidence="1">
    <location>
        <begin position="13"/>
        <end position="22"/>
    </location>
</feature>
<feature type="compositionally biased region" description="Basic and acidic residues" evidence="1">
    <location>
        <begin position="23"/>
        <end position="36"/>
    </location>
</feature>
<feature type="region of interest" description="Disordered" evidence="1">
    <location>
        <begin position="1"/>
        <end position="115"/>
    </location>
</feature>
<accession>A0ABD0YE94</accession>
<dbReference type="Proteomes" id="UP001558652">
    <property type="component" value="Unassembled WGS sequence"/>
</dbReference>
<reference evidence="2 3" key="1">
    <citation type="submission" date="2024-07" db="EMBL/GenBank/DDBJ databases">
        <title>Chromosome-level genome assembly of the water stick insect Ranatra chinensis (Heteroptera: Nepidae).</title>
        <authorList>
            <person name="Liu X."/>
        </authorList>
    </citation>
    <scope>NUCLEOTIDE SEQUENCE [LARGE SCALE GENOMIC DNA]</scope>
    <source>
        <strain evidence="2">Cailab_2021Rc</strain>
        <tissue evidence="2">Muscle</tissue>
    </source>
</reference>
<evidence type="ECO:0000256" key="1">
    <source>
        <dbReference type="SAM" id="MobiDB-lite"/>
    </source>
</evidence>
<protein>
    <submittedName>
        <fullName evidence="2">Uncharacterized protein</fullName>
    </submittedName>
</protein>
<gene>
    <name evidence="2" type="ORF">AAG570_012555</name>
</gene>
<feature type="compositionally biased region" description="Low complexity" evidence="1">
    <location>
        <begin position="88"/>
        <end position="99"/>
    </location>
</feature>
<proteinExistence type="predicted"/>